<dbReference type="PANTHER" id="PTHR34983:SF1">
    <property type="entry name" value="ARABINOGALACTAN ENDO-BETA-1,4-GALACTANASE A"/>
    <property type="match status" value="1"/>
</dbReference>
<dbReference type="EC" id="3.2.1.89" evidence="3"/>
<reference evidence="7" key="1">
    <citation type="submission" date="2024-02" db="EMBL/GenBank/DDBJ databases">
        <authorList>
            <consortium name="ELIXIR-Norway"/>
            <consortium name="Elixir Norway"/>
        </authorList>
    </citation>
    <scope>NUCLEOTIDE SEQUENCE</scope>
</reference>
<evidence type="ECO:0000256" key="4">
    <source>
        <dbReference type="ARBA" id="ARBA00022801"/>
    </source>
</evidence>
<evidence type="ECO:0000256" key="1">
    <source>
        <dbReference type="ARBA" id="ARBA00001695"/>
    </source>
</evidence>
<feature type="compositionally biased region" description="Polar residues" evidence="6">
    <location>
        <begin position="339"/>
        <end position="349"/>
    </location>
</feature>
<dbReference type="PANTHER" id="PTHR34983">
    <property type="entry name" value="ARABINOGALACTAN ENDO-BETA-1,4-GALACTANASE A"/>
    <property type="match status" value="1"/>
</dbReference>
<keyword evidence="4" id="KW-0378">Hydrolase</keyword>
<evidence type="ECO:0000256" key="6">
    <source>
        <dbReference type="SAM" id="MobiDB-lite"/>
    </source>
</evidence>
<dbReference type="Pfam" id="PF07745">
    <property type="entry name" value="Glyco_hydro_53"/>
    <property type="match status" value="1"/>
</dbReference>
<keyword evidence="5" id="KW-0326">Glycosidase</keyword>
<protein>
    <recommendedName>
        <fullName evidence="3">arabinogalactan endo-beta-1,4-galactanase</fullName>
        <ecNumber evidence="3">3.2.1.89</ecNumber>
    </recommendedName>
</protein>
<dbReference type="Proteomes" id="UP001497444">
    <property type="component" value="Chromosome 5"/>
</dbReference>
<dbReference type="EMBL" id="OZ020100">
    <property type="protein sequence ID" value="CAK9272646.1"/>
    <property type="molecule type" value="Genomic_DNA"/>
</dbReference>
<evidence type="ECO:0000256" key="2">
    <source>
        <dbReference type="ARBA" id="ARBA00010687"/>
    </source>
</evidence>
<dbReference type="InterPro" id="IPR011683">
    <property type="entry name" value="Glyco_hydro_53"/>
</dbReference>
<gene>
    <name evidence="7" type="ORF">CSSPJE1EN1_LOCUS18124</name>
</gene>
<accession>A0ABP0X0K2</accession>
<keyword evidence="8" id="KW-1185">Reference proteome</keyword>
<dbReference type="Gene3D" id="3.20.20.80">
    <property type="entry name" value="Glycosidases"/>
    <property type="match status" value="1"/>
</dbReference>
<evidence type="ECO:0000256" key="3">
    <source>
        <dbReference type="ARBA" id="ARBA00012556"/>
    </source>
</evidence>
<dbReference type="InterPro" id="IPR017853">
    <property type="entry name" value="GH"/>
</dbReference>
<name>A0ABP0X0K2_9BRYO</name>
<proteinExistence type="inferred from homology"/>
<comment type="catalytic activity">
    <reaction evidence="1">
        <text>The enzyme specifically hydrolyzes (1-&gt;4)-beta-D-galactosidic linkages in type I arabinogalactans.</text>
        <dbReference type="EC" id="3.2.1.89"/>
    </reaction>
</comment>
<organism evidence="7 8">
    <name type="scientific">Sphagnum jensenii</name>
    <dbReference type="NCBI Taxonomy" id="128206"/>
    <lineage>
        <taxon>Eukaryota</taxon>
        <taxon>Viridiplantae</taxon>
        <taxon>Streptophyta</taxon>
        <taxon>Embryophyta</taxon>
        <taxon>Bryophyta</taxon>
        <taxon>Sphagnophytina</taxon>
        <taxon>Sphagnopsida</taxon>
        <taxon>Sphagnales</taxon>
        <taxon>Sphagnaceae</taxon>
        <taxon>Sphagnum</taxon>
    </lineage>
</organism>
<sequence length="349" mass="37754">MSPRSGMLLGHDLSTVLQCEKNGGQYYDFDSRNPKAPELIVAEHGANLVRLRLWVNPPAGYSDLPSVLRFAKRAKQANLKVLVCLHLSDSWADPGQQTTPAAWSGLDFDALSKTLNNYVGDVIHALQAQGTPPFMVAVGNEVSNGVLWPVGSLSNTQNFTGLLKSGLAAVKSRGIFSMIHINNGQDQGLVTWFMDLMRANQVIFDFLGLSFYPPPEDGGASLSALQASLAVVAPRYGMPIVVVETADDWTPPSESPTTQASALSNLLQVVSSVQGNLGVGVVYWESAWLLVGEAYPGEGNHFWKRSLWDQQSQPLPALKCYEPYGKNLVQQPQGGGGTQDSFQSHADEL</sequence>
<evidence type="ECO:0000313" key="8">
    <source>
        <dbReference type="Proteomes" id="UP001497444"/>
    </source>
</evidence>
<comment type="similarity">
    <text evidence="2">Belongs to the glycosyl hydrolase 53 family.</text>
</comment>
<feature type="region of interest" description="Disordered" evidence="6">
    <location>
        <begin position="329"/>
        <end position="349"/>
    </location>
</feature>
<dbReference type="SUPFAM" id="SSF51445">
    <property type="entry name" value="(Trans)glycosidases"/>
    <property type="match status" value="1"/>
</dbReference>
<evidence type="ECO:0000313" key="7">
    <source>
        <dbReference type="EMBL" id="CAK9272646.1"/>
    </source>
</evidence>
<evidence type="ECO:0000256" key="5">
    <source>
        <dbReference type="ARBA" id="ARBA00023295"/>
    </source>
</evidence>